<evidence type="ECO:0000256" key="1">
    <source>
        <dbReference type="SAM" id="Coils"/>
    </source>
</evidence>
<evidence type="ECO:0000256" key="2">
    <source>
        <dbReference type="SAM" id="MobiDB-lite"/>
    </source>
</evidence>
<feature type="compositionally biased region" description="Basic and acidic residues" evidence="2">
    <location>
        <begin position="222"/>
        <end position="312"/>
    </location>
</feature>
<organism evidence="3 4">
    <name type="scientific">Chloropicon roscoffensis</name>
    <dbReference type="NCBI Taxonomy" id="1461544"/>
    <lineage>
        <taxon>Eukaryota</taxon>
        <taxon>Viridiplantae</taxon>
        <taxon>Chlorophyta</taxon>
        <taxon>Chloropicophyceae</taxon>
        <taxon>Chloropicales</taxon>
        <taxon>Chloropicaceae</taxon>
        <taxon>Chloropicon</taxon>
    </lineage>
</organism>
<feature type="region of interest" description="Disordered" evidence="2">
    <location>
        <begin position="1"/>
        <end position="38"/>
    </location>
</feature>
<evidence type="ECO:0000313" key="3">
    <source>
        <dbReference type="EMBL" id="WZN66624.1"/>
    </source>
</evidence>
<feature type="region of interest" description="Disordered" evidence="2">
    <location>
        <begin position="362"/>
        <end position="414"/>
    </location>
</feature>
<accession>A0AAX4PL10</accession>
<feature type="compositionally biased region" description="Low complexity" evidence="2">
    <location>
        <begin position="157"/>
        <end position="174"/>
    </location>
</feature>
<proteinExistence type="predicted"/>
<feature type="compositionally biased region" description="Basic and acidic residues" evidence="2">
    <location>
        <begin position="362"/>
        <end position="379"/>
    </location>
</feature>
<feature type="region of interest" description="Disordered" evidence="2">
    <location>
        <begin position="156"/>
        <end position="187"/>
    </location>
</feature>
<dbReference type="Proteomes" id="UP001472866">
    <property type="component" value="Chromosome 16"/>
</dbReference>
<feature type="compositionally biased region" description="Basic and acidic residues" evidence="2">
    <location>
        <begin position="64"/>
        <end position="91"/>
    </location>
</feature>
<reference evidence="3 4" key="1">
    <citation type="submission" date="2024-03" db="EMBL/GenBank/DDBJ databases">
        <title>Complete genome sequence of the green alga Chloropicon roscoffensis RCC1871.</title>
        <authorList>
            <person name="Lemieux C."/>
            <person name="Pombert J.-F."/>
            <person name="Otis C."/>
            <person name="Turmel M."/>
        </authorList>
    </citation>
    <scope>NUCLEOTIDE SEQUENCE [LARGE SCALE GENOMIC DNA]</scope>
    <source>
        <strain evidence="3 4">RCC1871</strain>
    </source>
</reference>
<gene>
    <name evidence="3" type="ORF">HKI87_16g81910</name>
</gene>
<sequence>MASEEEAYYGSPAPATPASKAVKSGSTPGKAKARTKRLEEDLAAAREETQAIRKKLHNAIRKGKGIEQEKNALAGEVKRWRQEAESLKENMADASAGGAGAEEEEVDALKREVTSLEQKLEVERKVSEAGGKETAAKLEEKEEECRSLRKEMEHLQSAVRSAAERAANATVNETRASEERERELGQAKALQRRVAELEGLLEDAGESEQERQRMLTETLNLRNERDELETVKLRLEGDNAAKHEQLVRAEDELKSAQEDLVRATREAEEARAEGREAEREAERLAEDGRAQAEQAVKDAEERALEAERREEESSAAMQELTKTLQSLRADGEDRKKKFARLQQEYASKLEGARSEIERLELEAEGARRAAEEAEARAREAASGAAASAAAEEDGDGDGRGASQEELRSALLAATEPLSAKIDEYRGRLDEAEREAERQRQENRQLAASLARAEVTASSNLAAEEAAVGYKNDAEQTRQRELDLREELDAVIRDRDSLRRRNEELVAGDAAAGDQEVKLMREQLEEAQALRMREEDATRKCKQLQRENKDLRWQIAMTSSDDSIKIDVPKHLDPKRNLPQPKGPFAVLVKHRKHVAVCYLLFLHFLVYFALTHHSERSHHHQQGQLQHQ</sequence>
<feature type="compositionally biased region" description="Basic and acidic residues" evidence="2">
    <location>
        <begin position="396"/>
        <end position="407"/>
    </location>
</feature>
<protein>
    <submittedName>
        <fullName evidence="3">Uncharacterized protein</fullName>
    </submittedName>
</protein>
<feature type="compositionally biased region" description="Low complexity" evidence="2">
    <location>
        <begin position="380"/>
        <end position="389"/>
    </location>
</feature>
<dbReference type="AlphaFoldDB" id="A0AAX4PL10"/>
<name>A0AAX4PL10_9CHLO</name>
<feature type="coiled-coil region" evidence="1">
    <location>
        <begin position="414"/>
        <end position="455"/>
    </location>
</feature>
<evidence type="ECO:0000313" key="4">
    <source>
        <dbReference type="Proteomes" id="UP001472866"/>
    </source>
</evidence>
<feature type="compositionally biased region" description="Basic and acidic residues" evidence="2">
    <location>
        <begin position="175"/>
        <end position="185"/>
    </location>
</feature>
<feature type="coiled-coil region" evidence="1">
    <location>
        <begin position="509"/>
        <end position="553"/>
    </location>
</feature>
<feature type="region of interest" description="Disordered" evidence="2">
    <location>
        <begin position="200"/>
        <end position="335"/>
    </location>
</feature>
<keyword evidence="1" id="KW-0175">Coiled coil</keyword>
<dbReference type="EMBL" id="CP151516">
    <property type="protein sequence ID" value="WZN66624.1"/>
    <property type="molecule type" value="Genomic_DNA"/>
</dbReference>
<keyword evidence="4" id="KW-1185">Reference proteome</keyword>
<feature type="region of interest" description="Disordered" evidence="2">
    <location>
        <begin position="56"/>
        <end position="109"/>
    </location>
</feature>